<reference evidence="2" key="1">
    <citation type="submission" date="2023-07" db="EMBL/GenBank/DDBJ databases">
        <title>Black Yeasts Isolated from many extreme environments.</title>
        <authorList>
            <person name="Coleine C."/>
            <person name="Stajich J.E."/>
            <person name="Selbmann L."/>
        </authorList>
    </citation>
    <scope>NUCLEOTIDE SEQUENCE</scope>
    <source>
        <strain evidence="2">CCFEE 5485</strain>
    </source>
</reference>
<feature type="signal peptide" evidence="1">
    <location>
        <begin position="1"/>
        <end position="21"/>
    </location>
</feature>
<comment type="caution">
    <text evidence="2">The sequence shown here is derived from an EMBL/GenBank/DDBJ whole genome shotgun (WGS) entry which is preliminary data.</text>
</comment>
<name>A0AAE0TQH8_9PEZI</name>
<evidence type="ECO:0000313" key="2">
    <source>
        <dbReference type="EMBL" id="KAK3669927.1"/>
    </source>
</evidence>
<proteinExistence type="predicted"/>
<accession>A0AAE0TQH8</accession>
<keyword evidence="3" id="KW-1185">Reference proteome</keyword>
<sequence length="409" mass="43211">MPCSYLATGALALTLATRTFAQTCGDCQSFGVDFQSGESYFQNSLSTSPFTAVQEFEGCSNDTSHNVLVDPNGDQYECSLTPMQPDDTPETITCPVNKNQLYTGDWSLLIISNNGDCAPIDYERDFHLDVGPQQTVTVSPTITIQTTVTPIESDTATSTQTITSSAKAKTITVPAINFNPTITIAPLPAITVVTKAILTVTKTSVQPQVVATSTAVATATCQLPQRRRVADPVASIVATILSDLGLHLRDAAPEPTARPRSGTSEFKRAILEGRAVEPAVKARWLEERHEKLALQKRAPDQPTTTTTNIAASSTVTSTETDFVPTITVTGYTTLVQTSTVTPTITVSKGIAFGISTVTLAQKTLTNTFWLPATQVTVSATKDVTLTITNTITPSAAAASCSKAGGVLAA</sequence>
<keyword evidence="1" id="KW-0732">Signal</keyword>
<protein>
    <submittedName>
        <fullName evidence="2">Uncharacterized protein</fullName>
    </submittedName>
</protein>
<feature type="chain" id="PRO_5042214675" evidence="1">
    <location>
        <begin position="22"/>
        <end position="409"/>
    </location>
</feature>
<evidence type="ECO:0000256" key="1">
    <source>
        <dbReference type="SAM" id="SignalP"/>
    </source>
</evidence>
<organism evidence="2 3">
    <name type="scientific">Recurvomyces mirabilis</name>
    <dbReference type="NCBI Taxonomy" id="574656"/>
    <lineage>
        <taxon>Eukaryota</taxon>
        <taxon>Fungi</taxon>
        <taxon>Dikarya</taxon>
        <taxon>Ascomycota</taxon>
        <taxon>Pezizomycotina</taxon>
        <taxon>Dothideomycetes</taxon>
        <taxon>Dothideomycetidae</taxon>
        <taxon>Mycosphaerellales</taxon>
        <taxon>Teratosphaeriaceae</taxon>
        <taxon>Recurvomyces</taxon>
    </lineage>
</organism>
<dbReference type="EMBL" id="JAUTXT010000067">
    <property type="protein sequence ID" value="KAK3669927.1"/>
    <property type="molecule type" value="Genomic_DNA"/>
</dbReference>
<dbReference type="Proteomes" id="UP001274830">
    <property type="component" value="Unassembled WGS sequence"/>
</dbReference>
<dbReference type="AlphaFoldDB" id="A0AAE0TQH8"/>
<evidence type="ECO:0000313" key="3">
    <source>
        <dbReference type="Proteomes" id="UP001274830"/>
    </source>
</evidence>
<gene>
    <name evidence="2" type="ORF">LTR78_010178</name>
</gene>